<evidence type="ECO:0000313" key="11">
    <source>
        <dbReference type="Proteomes" id="UP000452141"/>
    </source>
</evidence>
<dbReference type="InterPro" id="IPR053924">
    <property type="entry name" value="RecX_HTH_2nd"/>
</dbReference>
<evidence type="ECO:0000256" key="6">
    <source>
        <dbReference type="HAMAP-Rule" id="MF_01114"/>
    </source>
</evidence>
<name>A0A844FLB2_9LACO</name>
<dbReference type="GO" id="GO:0005737">
    <property type="term" value="C:cytoplasm"/>
    <property type="evidence" value="ECO:0007669"/>
    <property type="project" value="UniProtKB-SubCell"/>
</dbReference>
<evidence type="ECO:0000256" key="5">
    <source>
        <dbReference type="ARBA" id="ARBA00022490"/>
    </source>
</evidence>
<sequence length="270" mass="30522">MPIITKVSAQKRPGRYNIFLDQAYAFSVGERTLAEFALFKGKEVDDALRAEIEAFEASAQARDLAAKYLSYQPRTEKEITDYLIKREVAPAAAQKATKELKDLGYLDDRVYAQLFVKNNLQVGNSGPKGVSRDLAKKGVDPVIIDEAISEVDQEAWLEVGKRLVKSLMNQQGKIANREVVTKMKVKLVSHGFTNDLAEAIVQDFDLASQDAQQEALAKQGIKAYKRFRRYDEATRRQKMRQYLYSHGFSGDEITAFLNGEIVPLEELEEY</sequence>
<evidence type="ECO:0000256" key="2">
    <source>
        <dbReference type="ARBA" id="ARBA00004496"/>
    </source>
</evidence>
<dbReference type="InterPro" id="IPR003783">
    <property type="entry name" value="Regulatory_RecX"/>
</dbReference>
<dbReference type="PANTHER" id="PTHR33602:SF1">
    <property type="entry name" value="REGULATORY PROTEIN RECX FAMILY PROTEIN"/>
    <property type="match status" value="1"/>
</dbReference>
<feature type="domain" description="RecX third three-helical" evidence="8">
    <location>
        <begin position="211"/>
        <end position="257"/>
    </location>
</feature>
<dbReference type="HAMAP" id="MF_01114">
    <property type="entry name" value="RecX"/>
    <property type="match status" value="1"/>
</dbReference>
<comment type="similarity">
    <text evidence="3 6">Belongs to the RecX family.</text>
</comment>
<proteinExistence type="inferred from homology"/>
<dbReference type="Pfam" id="PF21982">
    <property type="entry name" value="RecX_HTH1"/>
    <property type="match status" value="1"/>
</dbReference>
<evidence type="ECO:0000259" key="9">
    <source>
        <dbReference type="Pfam" id="PF21982"/>
    </source>
</evidence>
<comment type="caution">
    <text evidence="10">The sequence shown here is derived from an EMBL/GenBank/DDBJ whole genome shotgun (WGS) entry which is preliminary data.</text>
</comment>
<dbReference type="Gene3D" id="1.10.10.10">
    <property type="entry name" value="Winged helix-like DNA-binding domain superfamily/Winged helix DNA-binding domain"/>
    <property type="match status" value="3"/>
</dbReference>
<evidence type="ECO:0000259" key="8">
    <source>
        <dbReference type="Pfam" id="PF21981"/>
    </source>
</evidence>
<evidence type="ECO:0000256" key="1">
    <source>
        <dbReference type="ARBA" id="ARBA00003529"/>
    </source>
</evidence>
<reference evidence="10 11" key="1">
    <citation type="submission" date="2019-08" db="EMBL/GenBank/DDBJ databases">
        <title>In-depth cultivation of the pig gut microbiome towards novel bacterial diversity and tailored functional studies.</title>
        <authorList>
            <person name="Wylensek D."/>
            <person name="Hitch T.C.A."/>
            <person name="Clavel T."/>
        </authorList>
    </citation>
    <scope>NUCLEOTIDE SEQUENCE [LARGE SCALE GENOMIC DNA]</scope>
    <source>
        <strain evidence="10 11">WCA-470BD-2E</strain>
    </source>
</reference>
<dbReference type="RefSeq" id="WP_154486308.1">
    <property type="nucleotide sequence ID" value="NZ_JAQYBB010000151.1"/>
</dbReference>
<dbReference type="InterPro" id="IPR053926">
    <property type="entry name" value="RecX_HTH_1st"/>
</dbReference>
<feature type="domain" description="RecX first three-helical" evidence="9">
    <location>
        <begin position="61"/>
        <end position="97"/>
    </location>
</feature>
<evidence type="ECO:0000256" key="3">
    <source>
        <dbReference type="ARBA" id="ARBA00009695"/>
    </source>
</evidence>
<dbReference type="EMBL" id="VUMW01000002">
    <property type="protein sequence ID" value="MST79157.1"/>
    <property type="molecule type" value="Genomic_DNA"/>
</dbReference>
<dbReference type="InterPro" id="IPR053925">
    <property type="entry name" value="RecX_HTH_3rd"/>
</dbReference>
<evidence type="ECO:0000259" key="7">
    <source>
        <dbReference type="Pfam" id="PF02631"/>
    </source>
</evidence>
<comment type="subcellular location">
    <subcellularLocation>
        <location evidence="2 6">Cytoplasm</location>
    </subcellularLocation>
</comment>
<comment type="function">
    <text evidence="1 6">Modulates RecA activity.</text>
</comment>
<organism evidence="10 11">
    <name type="scientific">Lactobacillus equicursoris</name>
    <dbReference type="NCBI Taxonomy" id="420645"/>
    <lineage>
        <taxon>Bacteria</taxon>
        <taxon>Bacillati</taxon>
        <taxon>Bacillota</taxon>
        <taxon>Bacilli</taxon>
        <taxon>Lactobacillales</taxon>
        <taxon>Lactobacillaceae</taxon>
        <taxon>Lactobacillus</taxon>
    </lineage>
</organism>
<dbReference type="PANTHER" id="PTHR33602">
    <property type="entry name" value="REGULATORY PROTEIN RECX FAMILY PROTEIN"/>
    <property type="match status" value="1"/>
</dbReference>
<keyword evidence="5 6" id="KW-0963">Cytoplasm</keyword>
<dbReference type="Pfam" id="PF02631">
    <property type="entry name" value="RecX_HTH2"/>
    <property type="match status" value="1"/>
</dbReference>
<gene>
    <name evidence="6 10" type="primary">recX</name>
    <name evidence="10" type="ORF">FYJ61_01400</name>
</gene>
<dbReference type="NCBIfam" id="NF010733">
    <property type="entry name" value="PRK14135.1"/>
    <property type="match status" value="1"/>
</dbReference>
<dbReference type="Pfam" id="PF21981">
    <property type="entry name" value="RecX_HTH3"/>
    <property type="match status" value="1"/>
</dbReference>
<accession>A0A844FLB2</accession>
<evidence type="ECO:0000313" key="10">
    <source>
        <dbReference type="EMBL" id="MST79157.1"/>
    </source>
</evidence>
<dbReference type="InterPro" id="IPR036388">
    <property type="entry name" value="WH-like_DNA-bd_sf"/>
</dbReference>
<feature type="domain" description="RecX second three-helical" evidence="7">
    <location>
        <begin position="107"/>
        <end position="148"/>
    </location>
</feature>
<dbReference type="Proteomes" id="UP000452141">
    <property type="component" value="Unassembled WGS sequence"/>
</dbReference>
<dbReference type="GO" id="GO:0006282">
    <property type="term" value="P:regulation of DNA repair"/>
    <property type="evidence" value="ECO:0007669"/>
    <property type="project" value="UniProtKB-UniRule"/>
</dbReference>
<evidence type="ECO:0000256" key="4">
    <source>
        <dbReference type="ARBA" id="ARBA00018111"/>
    </source>
</evidence>
<dbReference type="AlphaFoldDB" id="A0A844FLB2"/>
<protein>
    <recommendedName>
        <fullName evidence="4 6">Regulatory protein RecX</fullName>
    </recommendedName>
</protein>